<evidence type="ECO:0000313" key="1">
    <source>
        <dbReference type="EMBL" id="KGN97996.1"/>
    </source>
</evidence>
<dbReference type="NCBIfam" id="TIGR04131">
    <property type="entry name" value="Bac_Flav_CTERM"/>
    <property type="match status" value="1"/>
</dbReference>
<comment type="caution">
    <text evidence="1">The sequence shown here is derived from an EMBL/GenBank/DDBJ whole genome shotgun (WGS) entry which is preliminary data.</text>
</comment>
<organism evidence="1 2">
    <name type="scientific">Porphyromonas gingivicanis</name>
    <dbReference type="NCBI Taxonomy" id="266762"/>
    <lineage>
        <taxon>Bacteria</taxon>
        <taxon>Pseudomonadati</taxon>
        <taxon>Bacteroidota</taxon>
        <taxon>Bacteroidia</taxon>
        <taxon>Bacteroidales</taxon>
        <taxon>Porphyromonadaceae</taxon>
        <taxon>Porphyromonas</taxon>
    </lineage>
</organism>
<dbReference type="Pfam" id="PF13585">
    <property type="entry name" value="CHU_C"/>
    <property type="match status" value="1"/>
</dbReference>
<protein>
    <recommendedName>
        <fullName evidence="3">Gliding motility-associated C-terminal domain-containing protein</fullName>
    </recommendedName>
</protein>
<accession>A0A0A2G442</accession>
<dbReference type="EMBL" id="JQZW01000008">
    <property type="protein sequence ID" value="KGN97996.1"/>
    <property type="molecule type" value="Genomic_DNA"/>
</dbReference>
<gene>
    <name evidence="1" type="ORF">HQ36_03465</name>
</gene>
<evidence type="ECO:0008006" key="3">
    <source>
        <dbReference type="Google" id="ProtNLM"/>
    </source>
</evidence>
<dbReference type="STRING" id="266762.HQ36_03465"/>
<dbReference type="eggNOG" id="COG3291">
    <property type="taxonomic scope" value="Bacteria"/>
</dbReference>
<dbReference type="InterPro" id="IPR026341">
    <property type="entry name" value="T9SS_type_B"/>
</dbReference>
<name>A0A0A2G442_9PORP</name>
<sequence>MCTSPQKVILKHSIQMKNWTKTVIIVTLSVLWSKGYSSAQLTFEGAASTKVEVAAPGAGINVYMVYPQDGSFTLRIEGKSTDVIKSYKQQADEYEAVMGATFSNGVWNIPNAPLDRGYIVERTTPSEVFYFWLVDYRRYPIPTEGLSIFYAPEAPCQQVQITASTPFQDFYCFSPKGDLIPIKRKFIVHFDDLFYDATQKKFIPKETTLQVEQKEGRLSFISSLKNTTYSVKGDDYTELLGIQQKVVTTPTLAPNRLEIHPHYKLNGKEVEGWGKELSAPVELQMEAIVNAPSSTLVSWRIVQGNQVSKDAPIVMQYNGLSTVHRFEQAGGYTVILEASSQTATCQVAAEPVTLYIQTSQLEVPNAFSPNSSPGVNDIFRVVHKSIVKFEASIFNEWGNLLYRWNDPNEGWDGTYNGRWVEGGVYYYIIRAEGADGKKYDLKGHINILQTDFQQQMPTL</sequence>
<dbReference type="Proteomes" id="UP000030134">
    <property type="component" value="Unassembled WGS sequence"/>
</dbReference>
<proteinExistence type="predicted"/>
<reference evidence="1 2" key="1">
    <citation type="submission" date="2014-08" db="EMBL/GenBank/DDBJ databases">
        <title>Porphyromonas gingivicanis strain:COT-022_OH1391 Genome sequencing.</title>
        <authorList>
            <person name="Wallis C."/>
            <person name="Deusch O."/>
            <person name="O'Flynn C."/>
            <person name="Davis I."/>
            <person name="Jospin G."/>
            <person name="Darling A.E."/>
            <person name="Coil D.A."/>
            <person name="Alexiev A."/>
            <person name="Horsfall A."/>
            <person name="Kirkwood N."/>
            <person name="Harris S."/>
            <person name="Eisen J.A."/>
        </authorList>
    </citation>
    <scope>NUCLEOTIDE SEQUENCE [LARGE SCALE GENOMIC DNA]</scope>
    <source>
        <strain evidence="2">COT-022 OH1391</strain>
    </source>
</reference>
<dbReference type="AlphaFoldDB" id="A0A0A2G442"/>
<keyword evidence="2" id="KW-1185">Reference proteome</keyword>
<evidence type="ECO:0000313" key="2">
    <source>
        <dbReference type="Proteomes" id="UP000030134"/>
    </source>
</evidence>